<proteinExistence type="predicted"/>
<name>A0ABR1D4J2_NECAM</name>
<dbReference type="SUPFAM" id="SSF117856">
    <property type="entry name" value="AF0104/ALDC/Ptd012-like"/>
    <property type="match status" value="1"/>
</dbReference>
<dbReference type="EMBL" id="JAVFWL010000003">
    <property type="protein sequence ID" value="KAK6744326.1"/>
    <property type="molecule type" value="Genomic_DNA"/>
</dbReference>
<evidence type="ECO:0000259" key="7">
    <source>
        <dbReference type="SMART" id="SM01168"/>
    </source>
</evidence>
<evidence type="ECO:0000256" key="6">
    <source>
        <dbReference type="ARBA" id="ARBA00023242"/>
    </source>
</evidence>
<keyword evidence="6" id="KW-0539">Nucleus</keyword>
<dbReference type="Proteomes" id="UP001303046">
    <property type="component" value="Unassembled WGS sequence"/>
</dbReference>
<keyword evidence="5" id="KW-0862">Zinc</keyword>
<evidence type="ECO:0000256" key="4">
    <source>
        <dbReference type="ARBA" id="ARBA00022801"/>
    </source>
</evidence>
<dbReference type="InterPro" id="IPR015021">
    <property type="entry name" value="C11orf54_DUF1907"/>
</dbReference>
<comment type="subcellular location">
    <subcellularLocation>
        <location evidence="1">Nucleus</location>
    </subcellularLocation>
</comment>
<organism evidence="8 9">
    <name type="scientific">Necator americanus</name>
    <name type="common">Human hookworm</name>
    <dbReference type="NCBI Taxonomy" id="51031"/>
    <lineage>
        <taxon>Eukaryota</taxon>
        <taxon>Metazoa</taxon>
        <taxon>Ecdysozoa</taxon>
        <taxon>Nematoda</taxon>
        <taxon>Chromadorea</taxon>
        <taxon>Rhabditida</taxon>
        <taxon>Rhabditina</taxon>
        <taxon>Rhabditomorpha</taxon>
        <taxon>Strongyloidea</taxon>
        <taxon>Ancylostomatidae</taxon>
        <taxon>Bunostominae</taxon>
        <taxon>Necator</taxon>
    </lineage>
</organism>
<dbReference type="PANTHER" id="PTHR13204:SF1">
    <property type="entry name" value="ESTER HYDROLASE C11ORF54"/>
    <property type="match status" value="1"/>
</dbReference>
<evidence type="ECO:0000256" key="5">
    <source>
        <dbReference type="ARBA" id="ARBA00022833"/>
    </source>
</evidence>
<dbReference type="CDD" id="cd17298">
    <property type="entry name" value="DUF1907"/>
    <property type="match status" value="1"/>
</dbReference>
<keyword evidence="9" id="KW-1185">Reference proteome</keyword>
<evidence type="ECO:0000313" key="9">
    <source>
        <dbReference type="Proteomes" id="UP001303046"/>
    </source>
</evidence>
<gene>
    <name evidence="8" type="primary">Necator_chrIII.g11947</name>
    <name evidence="8" type="ORF">RB195_011181</name>
</gene>
<evidence type="ECO:0000256" key="3">
    <source>
        <dbReference type="ARBA" id="ARBA00022723"/>
    </source>
</evidence>
<comment type="subunit">
    <text evidence="2">Monomer.</text>
</comment>
<feature type="domain" description="DUF1907" evidence="7">
    <location>
        <begin position="70"/>
        <end position="347"/>
    </location>
</feature>
<evidence type="ECO:0000313" key="8">
    <source>
        <dbReference type="EMBL" id="KAK6744326.1"/>
    </source>
</evidence>
<dbReference type="Pfam" id="PF08925">
    <property type="entry name" value="DUF1907"/>
    <property type="match status" value="1"/>
</dbReference>
<evidence type="ECO:0000256" key="2">
    <source>
        <dbReference type="ARBA" id="ARBA00011245"/>
    </source>
</evidence>
<keyword evidence="4" id="KW-0378">Hydrolase</keyword>
<accession>A0ABR1D4J2</accession>
<evidence type="ECO:0000256" key="1">
    <source>
        <dbReference type="ARBA" id="ARBA00004123"/>
    </source>
</evidence>
<sequence length="348" mass="38657">MVASKRRELDAVTLERLPTSQYGGAKWLASRAILTNPIHRWNPSEQNYIMSWRTFIINTLKPSNCELRSVIETALWKNFRNVQVEVATCPDLTAAPFHMTSNGFGRKFSVAAVGSLDNLYPCPNREKMYDLKDVCKKCEAPNAFVFGAGGCPPKVAGKNGELVADANFSENKVASKITILVDNHSTPYITKTIESSKFIVMGDLGVSAQPGPGEVVHIKCSQRVGKESFPQCIQESLARHYGQSCVSLAGIFALLRGNASVHIAPDFPDKSFRSREEFDQWLQIFNLSAPLICASVINSYDPGFGLRMHHTHCYSSHNDAGHFNNDITPETAEYEGWFTAAEKIYRID</sequence>
<comment type="caution">
    <text evidence="8">The sequence shown here is derived from an EMBL/GenBank/DDBJ whole genome shotgun (WGS) entry which is preliminary data.</text>
</comment>
<reference evidence="8 9" key="1">
    <citation type="submission" date="2023-08" db="EMBL/GenBank/DDBJ databases">
        <title>A Necator americanus chromosomal reference genome.</title>
        <authorList>
            <person name="Ilik V."/>
            <person name="Petrzelkova K.J."/>
            <person name="Pardy F."/>
            <person name="Fuh T."/>
            <person name="Niatou-Singa F.S."/>
            <person name="Gouil Q."/>
            <person name="Baker L."/>
            <person name="Ritchie M.E."/>
            <person name="Jex A.R."/>
            <person name="Gazzola D."/>
            <person name="Li H."/>
            <person name="Toshio Fujiwara R."/>
            <person name="Zhan B."/>
            <person name="Aroian R.V."/>
            <person name="Pafco B."/>
            <person name="Schwarz E.M."/>
        </authorList>
    </citation>
    <scope>NUCLEOTIDE SEQUENCE [LARGE SCALE GENOMIC DNA]</scope>
    <source>
        <strain evidence="8 9">Aroian</strain>
        <tissue evidence="8">Whole animal</tissue>
    </source>
</reference>
<keyword evidence="3" id="KW-0479">Metal-binding</keyword>
<protein>
    <recommendedName>
        <fullName evidence="7">DUF1907 domain-containing protein</fullName>
    </recommendedName>
</protein>
<dbReference type="SMART" id="SM01168">
    <property type="entry name" value="DUF1907"/>
    <property type="match status" value="1"/>
</dbReference>
<dbReference type="PANTHER" id="PTHR13204">
    <property type="entry name" value="PTD012 PROTEIN"/>
    <property type="match status" value="1"/>
</dbReference>